<protein>
    <recommendedName>
        <fullName evidence="3">SMI1/KNR4 family protein</fullName>
    </recommendedName>
</protein>
<evidence type="ECO:0000313" key="2">
    <source>
        <dbReference type="Proteomes" id="UP000184452"/>
    </source>
</evidence>
<keyword evidence="2" id="KW-1185">Reference proteome</keyword>
<name>A0A1M6JD50_9ACTN</name>
<dbReference type="Proteomes" id="UP000184452">
    <property type="component" value="Unassembled WGS sequence"/>
</dbReference>
<evidence type="ECO:0000313" key="1">
    <source>
        <dbReference type="EMBL" id="SHJ44639.1"/>
    </source>
</evidence>
<dbReference type="OrthoDB" id="9816539at2"/>
<accession>A0A1M6JD50</accession>
<dbReference type="STRING" id="758803.SAMN05421803_10690"/>
<dbReference type="AlphaFoldDB" id="A0A1M6JD50"/>
<dbReference type="EMBL" id="FQZK01000006">
    <property type="protein sequence ID" value="SHJ44639.1"/>
    <property type="molecule type" value="Genomic_DNA"/>
</dbReference>
<organism evidence="1 2">
    <name type="scientific">Nocardiopsis flavescens</name>
    <dbReference type="NCBI Taxonomy" id="758803"/>
    <lineage>
        <taxon>Bacteria</taxon>
        <taxon>Bacillati</taxon>
        <taxon>Actinomycetota</taxon>
        <taxon>Actinomycetes</taxon>
        <taxon>Streptosporangiales</taxon>
        <taxon>Nocardiopsidaceae</taxon>
        <taxon>Nocardiopsis</taxon>
    </lineage>
</organism>
<proteinExistence type="predicted"/>
<gene>
    <name evidence="1" type="ORF">SAMN05421803_10690</name>
</gene>
<evidence type="ECO:0008006" key="3">
    <source>
        <dbReference type="Google" id="ProtNLM"/>
    </source>
</evidence>
<reference evidence="1 2" key="1">
    <citation type="submission" date="2016-11" db="EMBL/GenBank/DDBJ databases">
        <authorList>
            <person name="Jaros S."/>
            <person name="Januszkiewicz K."/>
            <person name="Wedrychowicz H."/>
        </authorList>
    </citation>
    <scope>NUCLEOTIDE SEQUENCE [LARGE SCALE GENOMIC DNA]</scope>
    <source>
        <strain evidence="1 2">CGMCC 4.5723</strain>
    </source>
</reference>
<sequence length="187" mass="20588">MPSMTALLTPRLPAGVTLPEPLTRAWAWMETQGFGLTNEHGYFLTPYPGTRQLGVVFSPGGSLTGWFEPGEPGHDDLVPLCEIAGDGSWCALWNDAGTTRFAALGSDGDTFLLADSAVDFLRLIAIGYDEIGFADAVTEPPYEEEAVEAHAPFRAWVEQEFGVEVPEHWRTFEPDPFKAWVAERKGW</sequence>